<feature type="compositionally biased region" description="Basic and acidic residues" evidence="1">
    <location>
        <begin position="249"/>
        <end position="259"/>
    </location>
</feature>
<feature type="region of interest" description="Disordered" evidence="1">
    <location>
        <begin position="389"/>
        <end position="423"/>
    </location>
</feature>
<keyword evidence="2" id="KW-0472">Membrane</keyword>
<dbReference type="EMBL" id="CAJGYO010000001">
    <property type="protein sequence ID" value="CAD6206314.1"/>
    <property type="molecule type" value="Genomic_DNA"/>
</dbReference>
<evidence type="ECO:0000313" key="3">
    <source>
        <dbReference type="EMBL" id="CAD6206314.1"/>
    </source>
</evidence>
<dbReference type="AlphaFoldDB" id="A0A811MG80"/>
<evidence type="ECO:0000313" key="4">
    <source>
        <dbReference type="Proteomes" id="UP000604825"/>
    </source>
</evidence>
<dbReference type="PANTHER" id="PTHR46756:SF18">
    <property type="entry name" value="GAS2-LIKE PROTEIN PICKLED EGGS"/>
    <property type="match status" value="1"/>
</dbReference>
<dbReference type="GO" id="GO:0005884">
    <property type="term" value="C:actin filament"/>
    <property type="evidence" value="ECO:0007669"/>
    <property type="project" value="TreeGrafter"/>
</dbReference>
<name>A0A811MG80_9POAL</name>
<feature type="region of interest" description="Disordered" evidence="1">
    <location>
        <begin position="465"/>
        <end position="491"/>
    </location>
</feature>
<accession>A0A811MG80</accession>
<feature type="region of interest" description="Disordered" evidence="1">
    <location>
        <begin position="235"/>
        <end position="259"/>
    </location>
</feature>
<dbReference type="GO" id="GO:0008093">
    <property type="term" value="F:cytoskeletal anchor activity"/>
    <property type="evidence" value="ECO:0007669"/>
    <property type="project" value="TreeGrafter"/>
</dbReference>
<keyword evidence="2" id="KW-0812">Transmembrane</keyword>
<dbReference type="OrthoDB" id="21595at2759"/>
<dbReference type="GO" id="GO:0051015">
    <property type="term" value="F:actin filament binding"/>
    <property type="evidence" value="ECO:0007669"/>
    <property type="project" value="TreeGrafter"/>
</dbReference>
<feature type="transmembrane region" description="Helical" evidence="2">
    <location>
        <begin position="425"/>
        <end position="444"/>
    </location>
</feature>
<dbReference type="SUPFAM" id="SSF47576">
    <property type="entry name" value="Calponin-homology domain, CH-domain"/>
    <property type="match status" value="1"/>
</dbReference>
<dbReference type="InterPro" id="IPR036872">
    <property type="entry name" value="CH_dom_sf"/>
</dbReference>
<dbReference type="GO" id="GO:0051764">
    <property type="term" value="P:actin crosslink formation"/>
    <property type="evidence" value="ECO:0007669"/>
    <property type="project" value="TreeGrafter"/>
</dbReference>
<comment type="caution">
    <text evidence="3">The sequence shown here is derived from an EMBL/GenBank/DDBJ whole genome shotgun (WGS) entry which is preliminary data.</text>
</comment>
<dbReference type="PANTHER" id="PTHR46756">
    <property type="entry name" value="TRANSGELIN"/>
    <property type="match status" value="1"/>
</dbReference>
<sequence>MANGPCHTQTKIWHGEVLHVRFDEDTLVADLLADGELLFQVSKIIWKRLLKKNREQLQQSKVYIFERLSFGRSSGKYMPYSKVDSFLKICQILGLAGIDLFTPSDVVEKRNVRKVCMCIQSVSKKSHIMHLNVPDFDIVTYTISMPNYVVGGIRRSLEQPQYSSSSSSGYSPRAGSKALQQQAGSWKGLIIIFGGQNDQHEDTHYDSDEAESKLSLLEPEDSVDEENFAAVLSQFSDAPNEESEGYGESGHDKHEEKSLAESVGSLNIGIIDSEFMDSSPLIHNKESCSTHSATDQCSRTRMAKCSSSSEESDSTSSHLAFDSGKNYLKLNNHSDTDLERIYDGHAKSLDHCIRGNGETLADHPNKEEADLQKETGTIVQHCDALACDRESDGSQSTDKPVESEDIVQGSITQRPEDDVPKSGKGVLKSVAGAITLVGAVFFMIHLRRIKERSFATVIPSLSEKSVRSNSRAKSMDKENVPDVYPGGGLKV</sequence>
<reference evidence="3" key="1">
    <citation type="submission" date="2020-10" db="EMBL/GenBank/DDBJ databases">
        <authorList>
            <person name="Han B."/>
            <person name="Lu T."/>
            <person name="Zhao Q."/>
            <person name="Huang X."/>
            <person name="Zhao Y."/>
        </authorList>
    </citation>
    <scope>NUCLEOTIDE SEQUENCE</scope>
</reference>
<dbReference type="Proteomes" id="UP000604825">
    <property type="component" value="Unassembled WGS sequence"/>
</dbReference>
<dbReference type="CDD" id="cd00014">
    <property type="entry name" value="CH_SF"/>
    <property type="match status" value="1"/>
</dbReference>
<dbReference type="Gene3D" id="1.10.418.10">
    <property type="entry name" value="Calponin-like domain"/>
    <property type="match status" value="1"/>
</dbReference>
<protein>
    <submittedName>
        <fullName evidence="3">Uncharacterized protein</fullName>
    </submittedName>
</protein>
<proteinExistence type="predicted"/>
<organism evidence="3 4">
    <name type="scientific">Miscanthus lutarioriparius</name>
    <dbReference type="NCBI Taxonomy" id="422564"/>
    <lineage>
        <taxon>Eukaryota</taxon>
        <taxon>Viridiplantae</taxon>
        <taxon>Streptophyta</taxon>
        <taxon>Embryophyta</taxon>
        <taxon>Tracheophyta</taxon>
        <taxon>Spermatophyta</taxon>
        <taxon>Magnoliopsida</taxon>
        <taxon>Liliopsida</taxon>
        <taxon>Poales</taxon>
        <taxon>Poaceae</taxon>
        <taxon>PACMAD clade</taxon>
        <taxon>Panicoideae</taxon>
        <taxon>Andropogonodae</taxon>
        <taxon>Andropogoneae</taxon>
        <taxon>Saccharinae</taxon>
        <taxon>Miscanthus</taxon>
    </lineage>
</organism>
<keyword evidence="2" id="KW-1133">Transmembrane helix</keyword>
<gene>
    <name evidence="3" type="ORF">NCGR_LOCUS4038</name>
</gene>
<evidence type="ECO:0000256" key="1">
    <source>
        <dbReference type="SAM" id="MobiDB-lite"/>
    </source>
</evidence>
<evidence type="ECO:0000256" key="2">
    <source>
        <dbReference type="SAM" id="Phobius"/>
    </source>
</evidence>
<keyword evidence="4" id="KW-1185">Reference proteome</keyword>